<keyword evidence="1 2" id="KW-0807">Transducer</keyword>
<name>A0A1C0YL22_9BACL</name>
<protein>
    <recommendedName>
        <fullName evidence="3">Methyl-accepting transducer domain-containing protein</fullName>
    </recommendedName>
</protein>
<dbReference type="EMBL" id="MATO01000054">
    <property type="protein sequence ID" value="OCS87885.1"/>
    <property type="molecule type" value="Genomic_DNA"/>
</dbReference>
<feature type="domain" description="Methyl-accepting transducer" evidence="3">
    <location>
        <begin position="308"/>
        <end position="467"/>
    </location>
</feature>
<evidence type="ECO:0000256" key="1">
    <source>
        <dbReference type="ARBA" id="ARBA00023224"/>
    </source>
</evidence>
<dbReference type="SUPFAM" id="SSF55785">
    <property type="entry name" value="PYP-like sensor domain (PAS domain)"/>
    <property type="match status" value="1"/>
</dbReference>
<keyword evidence="5" id="KW-1185">Reference proteome</keyword>
<dbReference type="Pfam" id="PF00015">
    <property type="entry name" value="MCPsignal"/>
    <property type="match status" value="1"/>
</dbReference>
<evidence type="ECO:0000259" key="3">
    <source>
        <dbReference type="PROSITE" id="PS50111"/>
    </source>
</evidence>
<proteinExistence type="predicted"/>
<dbReference type="SMART" id="SM00283">
    <property type="entry name" value="MA"/>
    <property type="match status" value="1"/>
</dbReference>
<dbReference type="SUPFAM" id="SSF58104">
    <property type="entry name" value="Methyl-accepting chemotaxis protein (MCP) signaling domain"/>
    <property type="match status" value="1"/>
</dbReference>
<evidence type="ECO:0000256" key="2">
    <source>
        <dbReference type="PROSITE-ProRule" id="PRU00284"/>
    </source>
</evidence>
<dbReference type="InterPro" id="IPR035965">
    <property type="entry name" value="PAS-like_dom_sf"/>
</dbReference>
<dbReference type="RefSeq" id="WP_066465695.1">
    <property type="nucleotide sequence ID" value="NZ_MATO01000054.1"/>
</dbReference>
<evidence type="ECO:0000313" key="4">
    <source>
        <dbReference type="EMBL" id="OCS87885.1"/>
    </source>
</evidence>
<dbReference type="PANTHER" id="PTHR32089:SF112">
    <property type="entry name" value="LYSOZYME-LIKE PROTEIN-RELATED"/>
    <property type="match status" value="1"/>
</dbReference>
<accession>A0A1C0YL22</accession>
<gene>
    <name evidence="4" type="ORF">A6K76_13845</name>
</gene>
<dbReference type="Proteomes" id="UP000093482">
    <property type="component" value="Unassembled WGS sequence"/>
</dbReference>
<reference evidence="4 5" key="1">
    <citation type="submission" date="2016-07" db="EMBL/GenBank/DDBJ databases">
        <title>Caryophanon latum genome sequencing.</title>
        <authorList>
            <person name="Verma A."/>
            <person name="Pal Y."/>
            <person name="Krishnamurthi S."/>
        </authorList>
    </citation>
    <scope>NUCLEOTIDE SEQUENCE [LARGE SCALE GENOMIC DNA]</scope>
    <source>
        <strain evidence="4 5">DSM 14151</strain>
    </source>
</reference>
<evidence type="ECO:0000313" key="5">
    <source>
        <dbReference type="Proteomes" id="UP000093482"/>
    </source>
</evidence>
<organism evidence="4 5">
    <name type="scientific">Caryophanon latum</name>
    <dbReference type="NCBI Taxonomy" id="33977"/>
    <lineage>
        <taxon>Bacteria</taxon>
        <taxon>Bacillati</taxon>
        <taxon>Bacillota</taxon>
        <taxon>Bacilli</taxon>
        <taxon>Bacillales</taxon>
        <taxon>Caryophanaceae</taxon>
        <taxon>Caryophanon</taxon>
    </lineage>
</organism>
<dbReference type="InterPro" id="IPR004089">
    <property type="entry name" value="MCPsignal_dom"/>
</dbReference>
<dbReference type="AlphaFoldDB" id="A0A1C0YL22"/>
<dbReference type="GO" id="GO:0016020">
    <property type="term" value="C:membrane"/>
    <property type="evidence" value="ECO:0007669"/>
    <property type="project" value="InterPro"/>
</dbReference>
<sequence length="467" mass="51733">MFFQKNKEQVFTKTAIEQYIQAIQNGDGTTDAPNWLKSALKPITQGAASSFEDTFEHAVRTLQFGTIKAIVENERLQSIIWHHSANDLIDHVKKESEHFLHVADKATNTQLLQTILQCAKSLTTQTIDATFKTAIGQQPFTLTFNATRAGAQTIVSIIITKKQAHYAPYEDSSAKKYALITQAMSEGAYYVTFKRDGKALPALEYWFSPQYNQLLGKGVSESTGTIEDFLQSVYEADLDSSLQLFNAFLGDRKRTHLLFNLRLLKNGKPIWIRNSIQKNIDAQGDIETLAGVIGDISIEMEKETRAIEVKERTEHFSQSMNELVSTIRDLSTQAQQLANAQHESTDAANEAKRSADNTQEISNLINTIADQTNLLGLNAAIEAARAGEYGKGFSVVADEVRKLANNSAAATNDIEKSLSQLKRQIETILHSMGGISELANRQASLAEEVNATVDEMNRVVSTIVELV</sequence>
<dbReference type="Gene3D" id="1.10.287.950">
    <property type="entry name" value="Methyl-accepting chemotaxis protein"/>
    <property type="match status" value="1"/>
</dbReference>
<comment type="caution">
    <text evidence="4">The sequence shown here is derived from an EMBL/GenBank/DDBJ whole genome shotgun (WGS) entry which is preliminary data.</text>
</comment>
<dbReference type="PANTHER" id="PTHR32089">
    <property type="entry name" value="METHYL-ACCEPTING CHEMOTAXIS PROTEIN MCPB"/>
    <property type="match status" value="1"/>
</dbReference>
<dbReference type="GO" id="GO:0007165">
    <property type="term" value="P:signal transduction"/>
    <property type="evidence" value="ECO:0007669"/>
    <property type="project" value="UniProtKB-KW"/>
</dbReference>
<dbReference type="PROSITE" id="PS50111">
    <property type="entry name" value="CHEMOTAXIS_TRANSDUC_2"/>
    <property type="match status" value="1"/>
</dbReference>